<evidence type="ECO:0000256" key="1">
    <source>
        <dbReference type="ARBA" id="ARBA00006484"/>
    </source>
</evidence>
<evidence type="ECO:0000256" key="2">
    <source>
        <dbReference type="ARBA" id="ARBA00023002"/>
    </source>
</evidence>
<dbReference type="InterPro" id="IPR045309">
    <property type="entry name" value="ABA2-like"/>
</dbReference>
<dbReference type="Proteomes" id="UP001472677">
    <property type="component" value="Unassembled WGS sequence"/>
</dbReference>
<dbReference type="SUPFAM" id="SSF51735">
    <property type="entry name" value="NAD(P)-binding Rossmann-fold domains"/>
    <property type="match status" value="1"/>
</dbReference>
<dbReference type="InterPro" id="IPR002347">
    <property type="entry name" value="SDR_fam"/>
</dbReference>
<dbReference type="PANTHER" id="PTHR43180:SF49">
    <property type="entry name" value="MOMILACTONE A SYNTHASE-LIKE"/>
    <property type="match status" value="1"/>
</dbReference>
<reference evidence="3 4" key="1">
    <citation type="journal article" date="2024" name="G3 (Bethesda)">
        <title>Genome assembly of Hibiscus sabdariffa L. provides insights into metabolisms of medicinal natural products.</title>
        <authorList>
            <person name="Kim T."/>
        </authorList>
    </citation>
    <scope>NUCLEOTIDE SEQUENCE [LARGE SCALE GENOMIC DNA]</scope>
    <source>
        <strain evidence="3">TK-2024</strain>
        <tissue evidence="3">Old leaves</tissue>
    </source>
</reference>
<evidence type="ECO:0000313" key="3">
    <source>
        <dbReference type="EMBL" id="KAK8554015.1"/>
    </source>
</evidence>
<comment type="caution">
    <text evidence="3">The sequence shown here is derived from an EMBL/GenBank/DDBJ whole genome shotgun (WGS) entry which is preliminary data.</text>
</comment>
<dbReference type="PRINTS" id="PR00081">
    <property type="entry name" value="GDHRDH"/>
</dbReference>
<dbReference type="PRINTS" id="PR00080">
    <property type="entry name" value="SDRFAMILY"/>
</dbReference>
<evidence type="ECO:0008006" key="5">
    <source>
        <dbReference type="Google" id="ProtNLM"/>
    </source>
</evidence>
<dbReference type="CDD" id="cd05326">
    <property type="entry name" value="secoisolariciresinol-DH_like_SDR_c"/>
    <property type="match status" value="1"/>
</dbReference>
<dbReference type="EMBL" id="JBBPBM010000019">
    <property type="protein sequence ID" value="KAK8554015.1"/>
    <property type="molecule type" value="Genomic_DNA"/>
</dbReference>
<accession>A0ABR2E847</accession>
<gene>
    <name evidence="3" type="ORF">V6N12_030994</name>
</gene>
<dbReference type="Gene3D" id="3.40.50.720">
    <property type="entry name" value="NAD(P)-binding Rossmann-like Domain"/>
    <property type="match status" value="1"/>
</dbReference>
<evidence type="ECO:0000313" key="4">
    <source>
        <dbReference type="Proteomes" id="UP001472677"/>
    </source>
</evidence>
<dbReference type="Pfam" id="PF13561">
    <property type="entry name" value="adh_short_C2"/>
    <property type="match status" value="1"/>
</dbReference>
<comment type="similarity">
    <text evidence="1">Belongs to the short-chain dehydrogenases/reductases (SDR) family.</text>
</comment>
<sequence>MSAESSVTKRLDGKVALITGGASGLGEITARVFVKHGAKVVIADVQDELGHSLCQELGTEYISYVHCDVTLEPDVEKAVELAVSKHGKLDIMFNNAGIMGDLETRVTETSTENFKRVFDVNVLGAFHGAKHAARVMVPAKKGCILFTASLASKISIGNSHAYKTSKHAVAGLTKSLAVELGEHGIRVNCISPHGIFTPMFQKTVGLFDKKKGEEMIAVSAVLKETLLEPEDFANAALYLVSDEAKYVSGVNLAIDGGYSLSNPSWKMGLSILSEQS</sequence>
<name>A0ABR2E847_9ROSI</name>
<protein>
    <recommendedName>
        <fullName evidence="5">Secoisolariciresinol dehydrogenase-like</fullName>
    </recommendedName>
</protein>
<dbReference type="NCBIfam" id="NF005559">
    <property type="entry name" value="PRK07231.1"/>
    <property type="match status" value="1"/>
</dbReference>
<keyword evidence="4" id="KW-1185">Reference proteome</keyword>
<dbReference type="InterPro" id="IPR036291">
    <property type="entry name" value="NAD(P)-bd_dom_sf"/>
</dbReference>
<keyword evidence="2" id="KW-0560">Oxidoreductase</keyword>
<proteinExistence type="inferred from homology"/>
<dbReference type="PANTHER" id="PTHR43180">
    <property type="entry name" value="3-OXOACYL-(ACYL-CARRIER-PROTEIN) REDUCTASE (AFU_ORTHOLOGUE AFUA_6G11210)"/>
    <property type="match status" value="1"/>
</dbReference>
<organism evidence="3 4">
    <name type="scientific">Hibiscus sabdariffa</name>
    <name type="common">roselle</name>
    <dbReference type="NCBI Taxonomy" id="183260"/>
    <lineage>
        <taxon>Eukaryota</taxon>
        <taxon>Viridiplantae</taxon>
        <taxon>Streptophyta</taxon>
        <taxon>Embryophyta</taxon>
        <taxon>Tracheophyta</taxon>
        <taxon>Spermatophyta</taxon>
        <taxon>Magnoliopsida</taxon>
        <taxon>eudicotyledons</taxon>
        <taxon>Gunneridae</taxon>
        <taxon>Pentapetalae</taxon>
        <taxon>rosids</taxon>
        <taxon>malvids</taxon>
        <taxon>Malvales</taxon>
        <taxon>Malvaceae</taxon>
        <taxon>Malvoideae</taxon>
        <taxon>Hibiscus</taxon>
    </lineage>
</organism>